<organism evidence="3">
    <name type="scientific">mine drainage metagenome</name>
    <dbReference type="NCBI Taxonomy" id="410659"/>
    <lineage>
        <taxon>unclassified sequences</taxon>
        <taxon>metagenomes</taxon>
        <taxon>ecological metagenomes</taxon>
    </lineage>
</organism>
<reference evidence="3" key="1">
    <citation type="submission" date="2013-08" db="EMBL/GenBank/DDBJ databases">
        <authorList>
            <person name="Mendez C."/>
            <person name="Richter M."/>
            <person name="Ferrer M."/>
            <person name="Sanchez J."/>
        </authorList>
    </citation>
    <scope>NUCLEOTIDE SEQUENCE</scope>
</reference>
<dbReference type="SUPFAM" id="SSF56601">
    <property type="entry name" value="beta-lactamase/transpeptidase-like"/>
    <property type="match status" value="1"/>
</dbReference>
<comment type="caution">
    <text evidence="3">The sequence shown here is derived from an EMBL/GenBank/DDBJ whole genome shotgun (WGS) entry which is preliminary data.</text>
</comment>
<keyword evidence="1" id="KW-0328">Glycosyltransferase</keyword>
<protein>
    <submittedName>
        <fullName evidence="3">Penicillin-binding protein, 1A family</fullName>
    </submittedName>
</protein>
<dbReference type="InterPro" id="IPR012338">
    <property type="entry name" value="Beta-lactam/transpept-like"/>
</dbReference>
<dbReference type="AlphaFoldDB" id="T0Y0V0"/>
<reference evidence="3" key="2">
    <citation type="journal article" date="2014" name="ISME J.">
        <title>Microbial stratification in low pH oxic and suboxic macroscopic growths along an acid mine drainage.</title>
        <authorList>
            <person name="Mendez-Garcia C."/>
            <person name="Mesa V."/>
            <person name="Sprenger R.R."/>
            <person name="Richter M."/>
            <person name="Diez M.S."/>
            <person name="Solano J."/>
            <person name="Bargiela R."/>
            <person name="Golyshina O.V."/>
            <person name="Manteca A."/>
            <person name="Ramos J.L."/>
            <person name="Gallego J.R."/>
            <person name="Llorente I."/>
            <person name="Martins Dos Santos V.A."/>
            <person name="Jensen O.N."/>
            <person name="Pelaez A.I."/>
            <person name="Sanchez J."/>
            <person name="Ferrer M."/>
        </authorList>
    </citation>
    <scope>NUCLEOTIDE SEQUENCE</scope>
</reference>
<keyword evidence="2" id="KW-0808">Transferase</keyword>
<dbReference type="EMBL" id="AUZY01013110">
    <property type="protein sequence ID" value="EQD26608.1"/>
    <property type="molecule type" value="Genomic_DNA"/>
</dbReference>
<feature type="non-terminal residue" evidence="3">
    <location>
        <position position="148"/>
    </location>
</feature>
<dbReference type="Gene3D" id="3.40.710.10">
    <property type="entry name" value="DD-peptidase/beta-lactamase superfamily"/>
    <property type="match status" value="1"/>
</dbReference>
<dbReference type="PANTHER" id="PTHR32282">
    <property type="entry name" value="BINDING PROTEIN TRANSPEPTIDASE, PUTATIVE-RELATED"/>
    <property type="match status" value="1"/>
</dbReference>
<dbReference type="InterPro" id="IPR050396">
    <property type="entry name" value="Glycosyltr_51/Transpeptidase"/>
</dbReference>
<evidence type="ECO:0000256" key="1">
    <source>
        <dbReference type="ARBA" id="ARBA00022676"/>
    </source>
</evidence>
<dbReference type="PANTHER" id="PTHR32282:SF33">
    <property type="entry name" value="PEPTIDOGLYCAN GLYCOSYLTRANSFERASE"/>
    <property type="match status" value="1"/>
</dbReference>
<accession>T0Y0V0</accession>
<proteinExistence type="predicted"/>
<evidence type="ECO:0000313" key="3">
    <source>
        <dbReference type="EMBL" id="EQD26608.1"/>
    </source>
</evidence>
<evidence type="ECO:0000256" key="2">
    <source>
        <dbReference type="ARBA" id="ARBA00022679"/>
    </source>
</evidence>
<gene>
    <name evidence="3" type="ORF">B1B_19522</name>
</gene>
<dbReference type="InterPro" id="IPR036950">
    <property type="entry name" value="PBP_transglycosylase"/>
</dbReference>
<name>T0Y0V0_9ZZZZ</name>
<sequence length="148" mass="15577">MLAGLLPAPSYLDPYSNMAGARLRQQTVVAAMTKYANLSPAAASKILASPPALASGSEAPVDYAPYFVDQVKLWLQSHYGSGYSTMGLRVYTSLNLALNQKAQQLVTADIARHQAMHMTDGALVAEDPTTGDVVVVGGRGGRPRSRGG</sequence>
<dbReference type="GO" id="GO:0008955">
    <property type="term" value="F:peptidoglycan glycosyltransferase activity"/>
    <property type="evidence" value="ECO:0007669"/>
    <property type="project" value="TreeGrafter"/>
</dbReference>
<dbReference type="Gene3D" id="1.10.3810.10">
    <property type="entry name" value="Biosynthetic peptidoglycan transglycosylase-like"/>
    <property type="match status" value="1"/>
</dbReference>